<dbReference type="RefSeq" id="XP_028499136.1">
    <property type="nucleotide sequence ID" value="XM_028639229.1"/>
</dbReference>
<evidence type="ECO:0000256" key="11">
    <source>
        <dbReference type="RuleBase" id="RU368005"/>
    </source>
</evidence>
<keyword evidence="3 11" id="KW-0812">Transmembrane</keyword>
<dbReference type="PANTHER" id="PTHR28202">
    <property type="entry name" value="ASSEMBLY FACTOR CBP4"/>
    <property type="match status" value="1"/>
</dbReference>
<keyword evidence="7 11" id="KW-0472">Membrane</keyword>
<evidence type="ECO:0000256" key="1">
    <source>
        <dbReference type="ARBA" id="ARBA00004434"/>
    </source>
</evidence>
<dbReference type="GO" id="GO:0034551">
    <property type="term" value="P:mitochondrial respiratory chain complex III assembly"/>
    <property type="evidence" value="ECO:0007669"/>
    <property type="project" value="TreeGrafter"/>
</dbReference>
<evidence type="ECO:0000256" key="6">
    <source>
        <dbReference type="ARBA" id="ARBA00023128"/>
    </source>
</evidence>
<accession>A0A3M9YN10</accession>
<evidence type="ECO:0000313" key="14">
    <source>
        <dbReference type="Proteomes" id="UP000267145"/>
    </source>
</evidence>
<evidence type="ECO:0000256" key="2">
    <source>
        <dbReference type="ARBA" id="ARBA00006780"/>
    </source>
</evidence>
<keyword evidence="14" id="KW-1185">Reference proteome</keyword>
<organism evidence="13 14">
    <name type="scientific">Verticillium nonalfalfae</name>
    <dbReference type="NCBI Taxonomy" id="1051616"/>
    <lineage>
        <taxon>Eukaryota</taxon>
        <taxon>Fungi</taxon>
        <taxon>Dikarya</taxon>
        <taxon>Ascomycota</taxon>
        <taxon>Pezizomycotina</taxon>
        <taxon>Sordariomycetes</taxon>
        <taxon>Hypocreomycetidae</taxon>
        <taxon>Glomerellales</taxon>
        <taxon>Plectosphaerellaceae</taxon>
        <taxon>Verticillium</taxon>
    </lineage>
</organism>
<feature type="compositionally biased region" description="Basic and acidic residues" evidence="12">
    <location>
        <begin position="110"/>
        <end position="124"/>
    </location>
</feature>
<dbReference type="EMBL" id="RBVV01000003">
    <property type="protein sequence ID" value="RNJ60978.1"/>
    <property type="molecule type" value="Genomic_DNA"/>
</dbReference>
<feature type="region of interest" description="Disordered" evidence="12">
    <location>
        <begin position="90"/>
        <end position="142"/>
    </location>
</feature>
<feature type="transmembrane region" description="Helical" evidence="11">
    <location>
        <begin position="12"/>
        <end position="31"/>
    </location>
</feature>
<reference evidence="13 14" key="1">
    <citation type="submission" date="2018-10" db="EMBL/GenBank/DDBJ databases">
        <title>Genome sequence of Verticillium nonalfalfae VnAa140.</title>
        <authorList>
            <person name="Stajich J.E."/>
            <person name="Kasson M.T."/>
        </authorList>
    </citation>
    <scope>NUCLEOTIDE SEQUENCE [LARGE SCALE GENOMIC DNA]</scope>
    <source>
        <strain evidence="13 14">VnAa140</strain>
    </source>
</reference>
<evidence type="ECO:0000313" key="13">
    <source>
        <dbReference type="EMBL" id="RNJ60978.1"/>
    </source>
</evidence>
<gene>
    <name evidence="13" type="primary">CBP4</name>
    <name evidence="13" type="ORF">D7B24_005067</name>
</gene>
<proteinExistence type="inferred from homology"/>
<comment type="function">
    <text evidence="9 11">Essential for the assembly of ubiquinol-cytochrome c reductase. It has a direct effect on the correct occurrence of the Rieske protein, core 4, core 5 and apocytochrome b.</text>
</comment>
<dbReference type="GO" id="GO:0005743">
    <property type="term" value="C:mitochondrial inner membrane"/>
    <property type="evidence" value="ECO:0007669"/>
    <property type="project" value="UniProtKB-SubCell"/>
</dbReference>
<evidence type="ECO:0000256" key="12">
    <source>
        <dbReference type="SAM" id="MobiDB-lite"/>
    </source>
</evidence>
<evidence type="ECO:0000256" key="4">
    <source>
        <dbReference type="ARBA" id="ARBA00022792"/>
    </source>
</evidence>
<protein>
    <recommendedName>
        <fullName evidence="10 11">Cytochrome b mRNA-processing protein 4</fullName>
    </recommendedName>
</protein>
<keyword evidence="5 11" id="KW-1133">Transmembrane helix</keyword>
<dbReference type="InterPro" id="IPR012420">
    <property type="entry name" value="Cbp4"/>
</dbReference>
<evidence type="ECO:0000256" key="9">
    <source>
        <dbReference type="ARBA" id="ARBA00025413"/>
    </source>
</evidence>
<keyword evidence="4 11" id="KW-0999">Mitochondrion inner membrane</keyword>
<dbReference type="PANTHER" id="PTHR28202:SF1">
    <property type="entry name" value="ASSEMBLY FACTOR CBP4"/>
    <property type="match status" value="1"/>
</dbReference>
<keyword evidence="8 11" id="KW-0143">Chaperone</keyword>
<dbReference type="AlphaFoldDB" id="A0A3M9YN10"/>
<comment type="similarity">
    <text evidence="2 11">Belongs to the CBP4 family.</text>
</comment>
<name>A0A3M9YN10_9PEZI</name>
<evidence type="ECO:0000256" key="10">
    <source>
        <dbReference type="ARBA" id="ARBA00031521"/>
    </source>
</evidence>
<evidence type="ECO:0000256" key="7">
    <source>
        <dbReference type="ARBA" id="ARBA00023136"/>
    </source>
</evidence>
<dbReference type="Pfam" id="PF07960">
    <property type="entry name" value="CBP4"/>
    <property type="match status" value="1"/>
</dbReference>
<comment type="caution">
    <text evidence="13">The sequence shown here is derived from an EMBL/GenBank/DDBJ whole genome shotgun (WGS) entry which is preliminary data.</text>
</comment>
<dbReference type="Proteomes" id="UP000267145">
    <property type="component" value="Unassembled WGS sequence"/>
</dbReference>
<keyword evidence="6 11" id="KW-0496">Mitochondrion</keyword>
<evidence type="ECO:0000256" key="8">
    <source>
        <dbReference type="ARBA" id="ARBA00023186"/>
    </source>
</evidence>
<comment type="subcellular location">
    <subcellularLocation>
        <location evidence="1 11">Mitochondrion inner membrane</location>
        <topology evidence="1 11">Single-pass membrane protein</topology>
    </subcellularLocation>
</comment>
<sequence>MPKPFNWRLWTKMAVGGGVCVIGGPAFTMWLTPTEEELFKRYNPDLQKRSLERREQTQQEFDQYVGKLKELSKSNKPLWTAWEDEIKAKKETDRQAHQTKANELALQQEAMRREAGKPSREHYANSHSPVHRIIPPQTSGPFRFNMADIQERLKKLGAVARTGTSISP</sequence>
<dbReference type="GeneID" id="39608756"/>
<evidence type="ECO:0000256" key="3">
    <source>
        <dbReference type="ARBA" id="ARBA00022692"/>
    </source>
</evidence>
<evidence type="ECO:0000256" key="5">
    <source>
        <dbReference type="ARBA" id="ARBA00022989"/>
    </source>
</evidence>